<protein>
    <recommendedName>
        <fullName evidence="4">EKC/KEOPS complex subunit CGI121</fullName>
    </recommendedName>
    <alternativeName>
        <fullName evidence="3">EKC/KEOPS complex subunit cgi121</fullName>
    </alternativeName>
</protein>
<evidence type="ECO:0000256" key="1">
    <source>
        <dbReference type="ARBA" id="ARBA00004123"/>
    </source>
</evidence>
<evidence type="ECO:0000313" key="9">
    <source>
        <dbReference type="EMBL" id="ORZ22952.1"/>
    </source>
</evidence>
<evidence type="ECO:0000256" key="7">
    <source>
        <dbReference type="ARBA" id="ARBA00025043"/>
    </source>
</evidence>
<dbReference type="Pfam" id="PF08617">
    <property type="entry name" value="CGI-121"/>
    <property type="match status" value="1"/>
</dbReference>
<dbReference type="SUPFAM" id="SSF143870">
    <property type="entry name" value="PF0523-like"/>
    <property type="match status" value="1"/>
</dbReference>
<dbReference type="GO" id="GO:0005634">
    <property type="term" value="C:nucleus"/>
    <property type="evidence" value="ECO:0007669"/>
    <property type="project" value="UniProtKB-SubCell"/>
</dbReference>
<evidence type="ECO:0000256" key="5">
    <source>
        <dbReference type="ARBA" id="ARBA00022694"/>
    </source>
</evidence>
<evidence type="ECO:0000256" key="2">
    <source>
        <dbReference type="ARBA" id="ARBA00005546"/>
    </source>
</evidence>
<comment type="function">
    <text evidence="7">Component of the EKC/KEOPS complex that is required for the formation of a threonylcarbamoyl group on adenosine at position 37 (t(6)A37) in tRNAs that read codons beginning with adenine. The complex is probably involved in the transfer of the threonylcarbamoyl moiety of threonylcarbamoyl-AMP (TC-AMP) to the N6 group of A37. CGI121 acts as an allosteric effector that regulates the t(6)A activity of the complex. The EKC/KEOPS complex also promotes both telomere uncapping and telomere elongation. The complex is required for efficient recruitment of transcriptional coactivators. CGI121 is not required for tRNA modification.</text>
</comment>
<comment type="caution">
    <text evidence="9">The sequence shown here is derived from an EMBL/GenBank/DDBJ whole genome shotgun (WGS) entry which is preliminary data.</text>
</comment>
<dbReference type="AlphaFoldDB" id="A0A1X2IVC7"/>
<organism evidence="9 10">
    <name type="scientific">Absidia repens</name>
    <dbReference type="NCBI Taxonomy" id="90262"/>
    <lineage>
        <taxon>Eukaryota</taxon>
        <taxon>Fungi</taxon>
        <taxon>Fungi incertae sedis</taxon>
        <taxon>Mucoromycota</taxon>
        <taxon>Mucoromycotina</taxon>
        <taxon>Mucoromycetes</taxon>
        <taxon>Mucorales</taxon>
        <taxon>Cunninghamellaceae</taxon>
        <taxon>Absidia</taxon>
    </lineage>
</organism>
<keyword evidence="9" id="KW-0808">Transferase</keyword>
<keyword evidence="10" id="KW-1185">Reference proteome</keyword>
<dbReference type="InterPro" id="IPR013926">
    <property type="entry name" value="CGI121/TPRKB"/>
</dbReference>
<evidence type="ECO:0000256" key="4">
    <source>
        <dbReference type="ARBA" id="ARBA00016009"/>
    </source>
</evidence>
<dbReference type="PANTHER" id="PTHR15840:SF10">
    <property type="entry name" value="EKC_KEOPS COMPLEX SUBUNIT TPRKB"/>
    <property type="match status" value="1"/>
</dbReference>
<dbReference type="NCBIfam" id="NF011465">
    <property type="entry name" value="PRK14886.1-1"/>
    <property type="match status" value="1"/>
</dbReference>
<dbReference type="Gene3D" id="3.30.2380.10">
    <property type="entry name" value="CGI121/TPRKB"/>
    <property type="match status" value="1"/>
</dbReference>
<gene>
    <name evidence="9" type="ORF">BCR42DRAFT_126682</name>
</gene>
<accession>A0A1X2IVC7</accession>
<evidence type="ECO:0000313" key="10">
    <source>
        <dbReference type="Proteomes" id="UP000193560"/>
    </source>
</evidence>
<dbReference type="GO" id="GO:0005829">
    <property type="term" value="C:cytosol"/>
    <property type="evidence" value="ECO:0007669"/>
    <property type="project" value="TreeGrafter"/>
</dbReference>
<dbReference type="Proteomes" id="UP000193560">
    <property type="component" value="Unassembled WGS sequence"/>
</dbReference>
<sequence length="176" mass="19867">MESHTIDLYPDIGQVHIGLFNNVTNAEHLRQRLLKQDATLVCALVDATLVFNGLHALLAINRAIHDWQRDQLKTHNVHSEIVFDFSNSVNISQSLRRFGINDQSQQLLVVKVGGSSSEVESFMRDNIQGDLVSLDHLEQYRDMKRIQKYYQIGDQSGNMEKVLPLIAGAIALKGIM</sequence>
<dbReference type="GO" id="GO:0000408">
    <property type="term" value="C:EKC/KEOPS complex"/>
    <property type="evidence" value="ECO:0007669"/>
    <property type="project" value="TreeGrafter"/>
</dbReference>
<comment type="similarity">
    <text evidence="2 8">Belongs to the CGI121/TPRKB family.</text>
</comment>
<reference evidence="9 10" key="1">
    <citation type="submission" date="2016-07" db="EMBL/GenBank/DDBJ databases">
        <title>Pervasive Adenine N6-methylation of Active Genes in Fungi.</title>
        <authorList>
            <consortium name="DOE Joint Genome Institute"/>
            <person name="Mondo S.J."/>
            <person name="Dannebaum R.O."/>
            <person name="Kuo R.C."/>
            <person name="Labutti K."/>
            <person name="Haridas S."/>
            <person name="Kuo A."/>
            <person name="Salamov A."/>
            <person name="Ahrendt S.R."/>
            <person name="Lipzen A."/>
            <person name="Sullivan W."/>
            <person name="Andreopoulos W.B."/>
            <person name="Clum A."/>
            <person name="Lindquist E."/>
            <person name="Daum C."/>
            <person name="Ramamoorthy G.K."/>
            <person name="Gryganskyi A."/>
            <person name="Culley D."/>
            <person name="Magnuson J.K."/>
            <person name="James T.Y."/>
            <person name="O'Malley M.A."/>
            <person name="Stajich J.E."/>
            <person name="Spatafora J.W."/>
            <person name="Visel A."/>
            <person name="Grigoriev I.V."/>
        </authorList>
    </citation>
    <scope>NUCLEOTIDE SEQUENCE [LARGE SCALE GENOMIC DNA]</scope>
    <source>
        <strain evidence="9 10">NRRL 1336</strain>
    </source>
</reference>
<keyword evidence="5" id="KW-0819">tRNA processing</keyword>
<keyword evidence="9" id="KW-0418">Kinase</keyword>
<evidence type="ECO:0000256" key="8">
    <source>
        <dbReference type="RuleBase" id="RU004398"/>
    </source>
</evidence>
<dbReference type="GO" id="GO:0016301">
    <property type="term" value="F:kinase activity"/>
    <property type="evidence" value="ECO:0007669"/>
    <property type="project" value="UniProtKB-KW"/>
</dbReference>
<dbReference type="PANTHER" id="PTHR15840">
    <property type="entry name" value="CGI-121 FAMILY MEMBER"/>
    <property type="match status" value="1"/>
</dbReference>
<name>A0A1X2IVC7_9FUNG</name>
<dbReference type="InterPro" id="IPR036504">
    <property type="entry name" value="CGI121/TPRKB_sf"/>
</dbReference>
<evidence type="ECO:0000256" key="6">
    <source>
        <dbReference type="ARBA" id="ARBA00023242"/>
    </source>
</evidence>
<dbReference type="EMBL" id="MCGE01000003">
    <property type="protein sequence ID" value="ORZ22952.1"/>
    <property type="molecule type" value="Genomic_DNA"/>
</dbReference>
<proteinExistence type="inferred from homology"/>
<dbReference type="OrthoDB" id="329139at2759"/>
<evidence type="ECO:0000256" key="3">
    <source>
        <dbReference type="ARBA" id="ARBA00015316"/>
    </source>
</evidence>
<comment type="subcellular location">
    <subcellularLocation>
        <location evidence="1">Nucleus</location>
    </subcellularLocation>
</comment>
<dbReference type="STRING" id="90262.A0A1X2IVC7"/>
<keyword evidence="6 8" id="KW-0539">Nucleus</keyword>
<dbReference type="GO" id="GO:0002949">
    <property type="term" value="P:tRNA threonylcarbamoyladenosine modification"/>
    <property type="evidence" value="ECO:0007669"/>
    <property type="project" value="TreeGrafter"/>
</dbReference>